<accession>X1S0W1</accession>
<comment type="caution">
    <text evidence="1">The sequence shown here is derived from an EMBL/GenBank/DDBJ whole genome shotgun (WGS) entry which is preliminary data.</text>
</comment>
<name>X1S0W1_9ZZZZ</name>
<organism evidence="1">
    <name type="scientific">marine sediment metagenome</name>
    <dbReference type="NCBI Taxonomy" id="412755"/>
    <lineage>
        <taxon>unclassified sequences</taxon>
        <taxon>metagenomes</taxon>
        <taxon>ecological metagenomes</taxon>
    </lineage>
</organism>
<sequence>DGFAAKYNLPFSVTYTKHKDVTCNGGNDGELIVTPFFGAPPYNYVWTPSVSIDSTASSLSIGTYRVDVTDNNSDVDFVTTDITEPFSITINRVITDVKCYNGNDGEIDITPSGGTSPYHFEWSGSGTSIAEEDQDSLRAGAYSVRVYDIHNCYTDSTFTIGEPTQIQTIMNGDDVTGFGNGDGEARVSVSGGTPNYIYFWYDDDSTYTAWDSTLVYTKDTISGLDGDVYKVVVTDANGCKATDQVTINEPGVLIATATKTNVSCYNGSDGTITVTPSGGTPFDPPARPYTYEWFHDAGLTDSIATGLSAGDYWVKVEDKNSIKDTAWVTLTQPPELIASIDSVKDVSCYGSCDGFIDLVVTGALRELLYQRNKRDCL</sequence>
<proteinExistence type="predicted"/>
<feature type="non-terminal residue" evidence="1">
    <location>
        <position position="1"/>
    </location>
</feature>
<evidence type="ECO:0000313" key="1">
    <source>
        <dbReference type="EMBL" id="GAI86503.1"/>
    </source>
</evidence>
<protein>
    <recommendedName>
        <fullName evidence="2">Ig-like domain-containing protein</fullName>
    </recommendedName>
</protein>
<dbReference type="EMBL" id="BARW01007299">
    <property type="protein sequence ID" value="GAI86503.1"/>
    <property type="molecule type" value="Genomic_DNA"/>
</dbReference>
<dbReference type="Gene3D" id="2.40.10.10">
    <property type="entry name" value="Trypsin-like serine proteases"/>
    <property type="match status" value="2"/>
</dbReference>
<evidence type="ECO:0008006" key="2">
    <source>
        <dbReference type="Google" id="ProtNLM"/>
    </source>
</evidence>
<dbReference type="InterPro" id="IPR025667">
    <property type="entry name" value="SprB_repeat"/>
</dbReference>
<gene>
    <name evidence="1" type="ORF">S12H4_15223</name>
</gene>
<reference evidence="1" key="1">
    <citation type="journal article" date="2014" name="Front. Microbiol.">
        <title>High frequency of phylogenetically diverse reductive dehalogenase-homologous genes in deep subseafloor sedimentary metagenomes.</title>
        <authorList>
            <person name="Kawai M."/>
            <person name="Futagami T."/>
            <person name="Toyoda A."/>
            <person name="Takaki Y."/>
            <person name="Nishi S."/>
            <person name="Hori S."/>
            <person name="Arai W."/>
            <person name="Tsubouchi T."/>
            <person name="Morono Y."/>
            <person name="Uchiyama I."/>
            <person name="Ito T."/>
            <person name="Fujiyama A."/>
            <person name="Inagaki F."/>
            <person name="Takami H."/>
        </authorList>
    </citation>
    <scope>NUCLEOTIDE SEQUENCE</scope>
    <source>
        <strain evidence="1">Expedition CK06-06</strain>
    </source>
</reference>
<dbReference type="InterPro" id="IPR043504">
    <property type="entry name" value="Peptidase_S1_PA_chymotrypsin"/>
</dbReference>
<dbReference type="Pfam" id="PF13573">
    <property type="entry name" value="SprB"/>
    <property type="match status" value="4"/>
</dbReference>
<dbReference type="AlphaFoldDB" id="X1S0W1"/>